<sequence>MKASNYQEIARGAILAGGLAAAVVLSVGESAQAQFIGATSQSRVSGATTSILTDGNTAATNSFAIEQVLPSSDYVFSSPISVQISYDTLDKDNKFVAITGAVLTATVEVNAGTQLTVERATADAISQAAAAGQFGDVSGIVRAWSAGTSVLD</sequence>
<gene>
    <name evidence="1" type="ORF">EWV80_05260</name>
</gene>
<evidence type="ECO:0000313" key="2">
    <source>
        <dbReference type="Proteomes" id="UP000320551"/>
    </source>
</evidence>
<proteinExistence type="predicted"/>
<evidence type="ECO:0000313" key="1">
    <source>
        <dbReference type="EMBL" id="TRU28517.1"/>
    </source>
</evidence>
<organism evidence="1 2">
    <name type="scientific">Microcystis aeruginosa Ma_QC_B_20070730_S2</name>
    <dbReference type="NCBI Taxonomy" id="2486256"/>
    <lineage>
        <taxon>Bacteria</taxon>
        <taxon>Bacillati</taxon>
        <taxon>Cyanobacteriota</taxon>
        <taxon>Cyanophyceae</taxon>
        <taxon>Oscillatoriophycideae</taxon>
        <taxon>Chroococcales</taxon>
        <taxon>Microcystaceae</taxon>
        <taxon>Microcystis</taxon>
    </lineage>
</organism>
<dbReference type="Proteomes" id="UP000320551">
    <property type="component" value="Unassembled WGS sequence"/>
</dbReference>
<comment type="caution">
    <text evidence="1">The sequence shown here is derived from an EMBL/GenBank/DDBJ whole genome shotgun (WGS) entry which is preliminary data.</text>
</comment>
<name>A0A552E1Z0_MICAE</name>
<dbReference type="AlphaFoldDB" id="A0A552E1Z0"/>
<protein>
    <submittedName>
        <fullName evidence="1">Uncharacterized protein</fullName>
    </submittedName>
</protein>
<dbReference type="EMBL" id="SFBK01000062">
    <property type="protein sequence ID" value="TRU28517.1"/>
    <property type="molecule type" value="Genomic_DNA"/>
</dbReference>
<reference evidence="1 2" key="1">
    <citation type="submission" date="2019-01" db="EMBL/GenBank/DDBJ databases">
        <title>Coherence of Microcystis species and biogeography revealed through population genomics.</title>
        <authorList>
            <person name="Perez-Carrascal O.M."/>
            <person name="Terrat Y."/>
            <person name="Giani A."/>
            <person name="Fortin N."/>
            <person name="Tromas N."/>
            <person name="Shapiro B.J."/>
        </authorList>
    </citation>
    <scope>NUCLEOTIDE SEQUENCE [LARGE SCALE GENOMIC DNA]</scope>
    <source>
        <strain evidence="1">Ma_QC_B_20070730_S2</strain>
    </source>
</reference>
<accession>A0A552E1Z0</accession>